<name>A0A0K1JJN2_9MICO</name>
<feature type="transmembrane region" description="Helical" evidence="3">
    <location>
        <begin position="52"/>
        <end position="70"/>
    </location>
</feature>
<reference evidence="4 5" key="1">
    <citation type="submission" date="2015-03" db="EMBL/GenBank/DDBJ databases">
        <title>Luteipulveratus halotolerans sp. nov., a novel actinobacterium (Dermacoccaceae) from Sarawak, Malaysia.</title>
        <authorList>
            <person name="Juboi H."/>
            <person name="Basik A."/>
            <person name="Shamsul S.S."/>
            <person name="Arnold P."/>
            <person name="Schmitt E.K."/>
            <person name="Sanglier J.-J."/>
            <person name="Yeo T."/>
        </authorList>
    </citation>
    <scope>NUCLEOTIDE SEQUENCE [LARGE SCALE GENOMIC DNA]</scope>
    <source>
        <strain evidence="4 5">MN07-A0370</strain>
    </source>
</reference>
<dbReference type="AlphaFoldDB" id="A0A0K1JJN2"/>
<sequence>MPSSSPDPSGAWQLSAELKQGTTDPPPPADSDVVAPPAWLDAAESVRATVKWLVAAFAAVGAVMFTKGFVTTPALSWEDNTGQLLGAWLAGIVGVLGVGWLIHQAMGMIRPRVFELGDLPDEYIAKVDAEPRFHLPSGAGTFKEFKTTLRNLRTSEATHRVTVKEFESEVIEATSDRDAVQARCAAAEATLNEARREHPLDPGKITAAEQTLTAEQTRLRKTERKLDHIKDRLASERASHDSLVAQLAVYNRTRKNLLDRAGYWQASRGLDASGFKIFMAALVAAAGGIGYQLLLATPKDADASPAPAARVGELVRTNTPAGQELWKALNLAPCQADSTAKIAVAISGGKGTQADPYVVSTLPTARCAARTFTVVNEVALVSVPTKTVITYEPAASPTSSG</sequence>
<protein>
    <submittedName>
        <fullName evidence="4">Uncharacterized protein</fullName>
    </submittedName>
</protein>
<dbReference type="EMBL" id="CP011112">
    <property type="protein sequence ID" value="AKU16916.1"/>
    <property type="molecule type" value="Genomic_DNA"/>
</dbReference>
<keyword evidence="1" id="KW-0175">Coiled coil</keyword>
<evidence type="ECO:0000256" key="2">
    <source>
        <dbReference type="SAM" id="MobiDB-lite"/>
    </source>
</evidence>
<keyword evidence="3" id="KW-0812">Transmembrane</keyword>
<feature type="coiled-coil region" evidence="1">
    <location>
        <begin position="163"/>
        <end position="239"/>
    </location>
</feature>
<gene>
    <name evidence="4" type="ORF">VV02_15350</name>
</gene>
<dbReference type="KEGG" id="lmoi:VV02_15350"/>
<keyword evidence="3" id="KW-0472">Membrane</keyword>
<evidence type="ECO:0000313" key="4">
    <source>
        <dbReference type="EMBL" id="AKU16916.1"/>
    </source>
</evidence>
<feature type="region of interest" description="Disordered" evidence="2">
    <location>
        <begin position="1"/>
        <end position="33"/>
    </location>
</feature>
<dbReference type="OrthoDB" id="5186219at2"/>
<keyword evidence="3" id="KW-1133">Transmembrane helix</keyword>
<proteinExistence type="predicted"/>
<evidence type="ECO:0000313" key="5">
    <source>
        <dbReference type="Proteomes" id="UP000066480"/>
    </source>
</evidence>
<evidence type="ECO:0000256" key="1">
    <source>
        <dbReference type="SAM" id="Coils"/>
    </source>
</evidence>
<dbReference type="RefSeq" id="WP_052592792.1">
    <property type="nucleotide sequence ID" value="NZ_CP011112.1"/>
</dbReference>
<keyword evidence="5" id="KW-1185">Reference proteome</keyword>
<dbReference type="Proteomes" id="UP000066480">
    <property type="component" value="Chromosome"/>
</dbReference>
<feature type="transmembrane region" description="Helical" evidence="3">
    <location>
        <begin position="82"/>
        <end position="102"/>
    </location>
</feature>
<evidence type="ECO:0000256" key="3">
    <source>
        <dbReference type="SAM" id="Phobius"/>
    </source>
</evidence>
<accession>A0A0K1JJN2</accession>
<organism evidence="4 5">
    <name type="scientific">Luteipulveratus mongoliensis</name>
    <dbReference type="NCBI Taxonomy" id="571913"/>
    <lineage>
        <taxon>Bacteria</taxon>
        <taxon>Bacillati</taxon>
        <taxon>Actinomycetota</taxon>
        <taxon>Actinomycetes</taxon>
        <taxon>Micrococcales</taxon>
        <taxon>Dermacoccaceae</taxon>
        <taxon>Luteipulveratus</taxon>
    </lineage>
</organism>